<dbReference type="EMBL" id="FQUC01000022">
    <property type="protein sequence ID" value="SHG36488.1"/>
    <property type="molecule type" value="Genomic_DNA"/>
</dbReference>
<dbReference type="RefSeq" id="WP_082141949.1">
    <property type="nucleotide sequence ID" value="NZ_BBXL01000029.1"/>
</dbReference>
<evidence type="ECO:0000313" key="2">
    <source>
        <dbReference type="EMBL" id="SHG36488.1"/>
    </source>
</evidence>
<evidence type="ECO:0008006" key="4">
    <source>
        <dbReference type="Google" id="ProtNLM"/>
    </source>
</evidence>
<sequence>MKEQLKELAYWFEDKLKDLCGELTPDKRIIIILIMLLILTVGNLYITFSTIYNWGKENEKKQMEIEHIRQLELEQYKIKKYDFMDSAINKRLFDLHRQKIKQDSVNSIKINKQRFKEYERTIRNKPGTKTKA</sequence>
<proteinExistence type="predicted"/>
<keyword evidence="1" id="KW-0812">Transmembrane</keyword>
<dbReference type="AlphaFoldDB" id="A0A1M5J7F1"/>
<dbReference type="Pfam" id="PF13150">
    <property type="entry name" value="TraL_transposon"/>
    <property type="match status" value="1"/>
</dbReference>
<keyword evidence="1" id="KW-1133">Transmembrane helix</keyword>
<dbReference type="InterPro" id="IPR025050">
    <property type="entry name" value="TraL_transposon"/>
</dbReference>
<keyword evidence="1" id="KW-0472">Membrane</keyword>
<dbReference type="OrthoDB" id="997502at2"/>
<reference evidence="3" key="1">
    <citation type="submission" date="2016-11" db="EMBL/GenBank/DDBJ databases">
        <authorList>
            <person name="Varghese N."/>
            <person name="Submissions S."/>
        </authorList>
    </citation>
    <scope>NUCLEOTIDE SEQUENCE [LARGE SCALE GENOMIC DNA]</scope>
    <source>
        <strain evidence="3">DSM 27370</strain>
    </source>
</reference>
<keyword evidence="3" id="KW-1185">Reference proteome</keyword>
<evidence type="ECO:0000256" key="1">
    <source>
        <dbReference type="SAM" id="Phobius"/>
    </source>
</evidence>
<dbReference type="Proteomes" id="UP000184480">
    <property type="component" value="Unassembled WGS sequence"/>
</dbReference>
<dbReference type="STRING" id="1346286.SAMN05444362_12230"/>
<feature type="transmembrane region" description="Helical" evidence="1">
    <location>
        <begin position="29"/>
        <end position="54"/>
    </location>
</feature>
<protein>
    <recommendedName>
        <fullName evidence="4">DUF3989 domain-containing protein</fullName>
    </recommendedName>
</protein>
<organism evidence="2 3">
    <name type="scientific">Dysgonomonas macrotermitis</name>
    <dbReference type="NCBI Taxonomy" id="1346286"/>
    <lineage>
        <taxon>Bacteria</taxon>
        <taxon>Pseudomonadati</taxon>
        <taxon>Bacteroidota</taxon>
        <taxon>Bacteroidia</taxon>
        <taxon>Bacteroidales</taxon>
        <taxon>Dysgonomonadaceae</taxon>
        <taxon>Dysgonomonas</taxon>
    </lineage>
</organism>
<accession>A0A1M5J7F1</accession>
<gene>
    <name evidence="2" type="ORF">SAMN05444362_12230</name>
</gene>
<evidence type="ECO:0000313" key="3">
    <source>
        <dbReference type="Proteomes" id="UP000184480"/>
    </source>
</evidence>
<name>A0A1M5J7F1_9BACT</name>